<evidence type="ECO:0000256" key="4">
    <source>
        <dbReference type="PIRSR" id="PIRSR006223-50"/>
    </source>
</evidence>
<feature type="active site" description="Cysteine persulfide intermediate" evidence="4">
    <location>
        <position position="108"/>
    </location>
</feature>
<dbReference type="RefSeq" id="WP_182809925.1">
    <property type="nucleotide sequence ID" value="NZ_JACJFM010000024.1"/>
</dbReference>
<dbReference type="GO" id="GO:0005737">
    <property type="term" value="C:cytoplasm"/>
    <property type="evidence" value="ECO:0007669"/>
    <property type="project" value="UniProtKB-SubCell"/>
</dbReference>
<dbReference type="PANTHER" id="PTHR37010">
    <property type="entry name" value="SULFURTRANSFERASE TUSE"/>
    <property type="match status" value="1"/>
</dbReference>
<dbReference type="GO" id="GO:0002143">
    <property type="term" value="P:tRNA wobble position uridine thiolation"/>
    <property type="evidence" value="ECO:0007669"/>
    <property type="project" value="TreeGrafter"/>
</dbReference>
<dbReference type="AlphaFoldDB" id="A0A839IU12"/>
<organism evidence="5 6">
    <name type="scientific">Oceanospirillum sediminis</name>
    <dbReference type="NCBI Taxonomy" id="2760088"/>
    <lineage>
        <taxon>Bacteria</taxon>
        <taxon>Pseudomonadati</taxon>
        <taxon>Pseudomonadota</taxon>
        <taxon>Gammaproteobacteria</taxon>
        <taxon>Oceanospirillales</taxon>
        <taxon>Oceanospirillaceae</taxon>
        <taxon>Oceanospirillum</taxon>
    </lineage>
</organism>
<accession>A0A839IU12</accession>
<dbReference type="NCBIfam" id="TIGR03342">
    <property type="entry name" value="dsrC_tusE_dsvC"/>
    <property type="match status" value="1"/>
</dbReference>
<dbReference type="PANTHER" id="PTHR37010:SF1">
    <property type="entry name" value="SULFURTRANSFERASE TUSE"/>
    <property type="match status" value="1"/>
</dbReference>
<evidence type="ECO:0000313" key="5">
    <source>
        <dbReference type="EMBL" id="MBB1488152.1"/>
    </source>
</evidence>
<dbReference type="SUPFAM" id="SSF69721">
    <property type="entry name" value="DsrC, the gamma subunit of dissimilatory sulfite reductase"/>
    <property type="match status" value="1"/>
</dbReference>
<evidence type="ECO:0000256" key="3">
    <source>
        <dbReference type="PIRNR" id="PIRNR006223"/>
    </source>
</evidence>
<dbReference type="GO" id="GO:0097163">
    <property type="term" value="F:sulfur carrier activity"/>
    <property type="evidence" value="ECO:0007669"/>
    <property type="project" value="TreeGrafter"/>
</dbReference>
<evidence type="ECO:0000313" key="6">
    <source>
        <dbReference type="Proteomes" id="UP000565262"/>
    </source>
</evidence>
<dbReference type="GO" id="GO:0016740">
    <property type="term" value="F:transferase activity"/>
    <property type="evidence" value="ECO:0007669"/>
    <property type="project" value="UniProtKB-KW"/>
</dbReference>
<dbReference type="Gene3D" id="3.30.1420.10">
    <property type="match status" value="1"/>
</dbReference>
<gene>
    <name evidence="5" type="ORF">H4O21_16235</name>
</gene>
<dbReference type="EC" id="2.8.1.-" evidence="3"/>
<dbReference type="EMBL" id="JACJFM010000024">
    <property type="protein sequence ID" value="MBB1488152.1"/>
    <property type="molecule type" value="Genomic_DNA"/>
</dbReference>
<dbReference type="PIRSF" id="PIRSF006223">
    <property type="entry name" value="DsrC_TusE"/>
    <property type="match status" value="1"/>
</dbReference>
<keyword evidence="2" id="KW-0963">Cytoplasm</keyword>
<name>A0A839IU12_9GAMM</name>
<dbReference type="Proteomes" id="UP000565262">
    <property type="component" value="Unassembled WGS sequence"/>
</dbReference>
<dbReference type="InterPro" id="IPR025526">
    <property type="entry name" value="DsrC-like_dom_sf"/>
</dbReference>
<comment type="similarity">
    <text evidence="3">Belongs to the dsrC/tusE family.</text>
</comment>
<keyword evidence="6" id="KW-1185">Reference proteome</keyword>
<evidence type="ECO:0000256" key="1">
    <source>
        <dbReference type="ARBA" id="ARBA00004496"/>
    </source>
</evidence>
<protein>
    <recommendedName>
        <fullName evidence="3">Sulfurtransferase</fullName>
        <ecNumber evidence="3">2.8.1.-</ecNumber>
    </recommendedName>
</protein>
<dbReference type="Gene3D" id="1.10.10.370">
    <property type="entry name" value="DsrC-like protein, C-terminal domain"/>
    <property type="match status" value="1"/>
</dbReference>
<keyword evidence="3" id="KW-0808">Transferase</keyword>
<dbReference type="InterPro" id="IPR042072">
    <property type="entry name" value="DsrC-like_C"/>
</dbReference>
<reference evidence="5 6" key="1">
    <citation type="submission" date="2020-08" db="EMBL/GenBank/DDBJ databases">
        <title>Oceanospirillum sp. nov. isolated from marine sediment.</title>
        <authorList>
            <person name="Ji X."/>
        </authorList>
    </citation>
    <scope>NUCLEOTIDE SEQUENCE [LARGE SCALE GENOMIC DNA]</scope>
    <source>
        <strain evidence="5 6">D5</strain>
    </source>
</reference>
<comment type="subcellular location">
    <subcellularLocation>
        <location evidence="1">Cytoplasm</location>
    </subcellularLocation>
</comment>
<proteinExistence type="inferred from homology"/>
<evidence type="ECO:0000256" key="2">
    <source>
        <dbReference type="ARBA" id="ARBA00022490"/>
    </source>
</evidence>
<comment type="function">
    <text evidence="3">Part of a sulfur-relay system.</text>
</comment>
<sequence length="109" mass="12371">MLTLSDRTIATDSEGYLENLDDWNEDVAALIAEQEGISLTDEHWPVIHLLRRFYDEYELSPAMRPLVKYIGLHLGKEQAKSMHLMQLFGESPAKMISKIAGLPKPTNCL</sequence>
<dbReference type="InterPro" id="IPR043163">
    <property type="entry name" value="DsrC-like_N"/>
</dbReference>
<dbReference type="Pfam" id="PF04358">
    <property type="entry name" value="DsrC"/>
    <property type="match status" value="1"/>
</dbReference>
<dbReference type="InterPro" id="IPR007453">
    <property type="entry name" value="DsrC/TusE"/>
</dbReference>
<comment type="caution">
    <text evidence="5">The sequence shown here is derived from an EMBL/GenBank/DDBJ whole genome shotgun (WGS) entry which is preliminary data.</text>
</comment>